<dbReference type="CDD" id="cd06193">
    <property type="entry name" value="siderophore_interacting"/>
    <property type="match status" value="1"/>
</dbReference>
<dbReference type="GO" id="GO:0016491">
    <property type="term" value="F:oxidoreductase activity"/>
    <property type="evidence" value="ECO:0007669"/>
    <property type="project" value="InterPro"/>
</dbReference>
<dbReference type="InterPro" id="IPR013113">
    <property type="entry name" value="SIP_FAD-bd"/>
</dbReference>
<dbReference type="EMBL" id="CP039690">
    <property type="protein sequence ID" value="QCI64996.1"/>
    <property type="molecule type" value="Genomic_DNA"/>
</dbReference>
<dbReference type="Proteomes" id="UP000298781">
    <property type="component" value="Chromosome"/>
</dbReference>
<dbReference type="Pfam" id="PF04954">
    <property type="entry name" value="SIP"/>
    <property type="match status" value="1"/>
</dbReference>
<sequence length="366" mass="39786">MAILISEARIRTRAAEAHIARLCADIAKFDLFTATCSVETGRAELPWGLATMRAEAEALLMRAEARDEEALSTLKFVLAERLTALAADEKPEIVWTGDGCGGTVLPSFREMRVKRWVDVTPHVRRITFSGEDLGRFDSASLHLRLLIPPAGLDVPEWPVPGRDGRPAWPPEGRRPAARTYTARRVDVAAGELDVDFVMHGDEGVASAWAARARAGQVVGMLGPGGSRMPAADWHLFAGDETALPAMARLIGGLPGTARGLAFIEVEDARDEQPIASKAAIDIVWLHRNGVPSGQSPALERHVRAVEWPKQGTCFGWLGAEAATVKAIRRHWRQDLGLERGQHLAVAYWRLGKSEAEARAEPAGDDT</sequence>
<reference evidence="3 4" key="1">
    <citation type="submission" date="2019-04" db="EMBL/GenBank/DDBJ databases">
        <title>Phreatobacter aquaticus sp. nov.</title>
        <authorList>
            <person name="Choi A."/>
        </authorList>
    </citation>
    <scope>NUCLEOTIDE SEQUENCE [LARGE SCALE GENOMIC DNA]</scope>
    <source>
        <strain evidence="3 4">KCTC 52518</strain>
    </source>
</reference>
<gene>
    <name evidence="3" type="ORF">E8M01_12665</name>
</gene>
<dbReference type="PANTHER" id="PTHR30157:SF0">
    <property type="entry name" value="NADPH-DEPENDENT FERRIC-CHELATE REDUCTASE"/>
    <property type="match status" value="1"/>
</dbReference>
<dbReference type="Pfam" id="PF09981">
    <property type="entry name" value="DUF2218"/>
    <property type="match status" value="1"/>
</dbReference>
<dbReference type="PROSITE" id="PS51384">
    <property type="entry name" value="FAD_FR"/>
    <property type="match status" value="1"/>
</dbReference>
<dbReference type="AlphaFoldDB" id="A0A4D7B5K1"/>
<evidence type="ECO:0000313" key="3">
    <source>
        <dbReference type="EMBL" id="QCI64996.1"/>
    </source>
</evidence>
<comment type="similarity">
    <text evidence="1">Belongs to the SIP oxidoreductase family.</text>
</comment>
<name>A0A4D7B5K1_9HYPH</name>
<dbReference type="InterPro" id="IPR017938">
    <property type="entry name" value="Riboflavin_synthase-like_b-brl"/>
</dbReference>
<protein>
    <submittedName>
        <fullName evidence="3">Siderophore-interacting protein</fullName>
    </submittedName>
</protein>
<organism evidence="3 4">
    <name type="scientific">Phreatobacter stygius</name>
    <dbReference type="NCBI Taxonomy" id="1940610"/>
    <lineage>
        <taxon>Bacteria</taxon>
        <taxon>Pseudomonadati</taxon>
        <taxon>Pseudomonadota</taxon>
        <taxon>Alphaproteobacteria</taxon>
        <taxon>Hyphomicrobiales</taxon>
        <taxon>Phreatobacteraceae</taxon>
        <taxon>Phreatobacter</taxon>
    </lineage>
</organism>
<evidence type="ECO:0000313" key="4">
    <source>
        <dbReference type="Proteomes" id="UP000298781"/>
    </source>
</evidence>
<dbReference type="PANTHER" id="PTHR30157">
    <property type="entry name" value="FERRIC REDUCTASE, NADPH-DEPENDENT"/>
    <property type="match status" value="1"/>
</dbReference>
<dbReference type="SUPFAM" id="SSF63380">
    <property type="entry name" value="Riboflavin synthase domain-like"/>
    <property type="match status" value="1"/>
</dbReference>
<dbReference type="InterPro" id="IPR007037">
    <property type="entry name" value="SIP_rossman_dom"/>
</dbReference>
<dbReference type="KEGG" id="pstg:E8M01_12665"/>
<proteinExistence type="inferred from homology"/>
<accession>A0A4D7B5K1</accession>
<dbReference type="RefSeq" id="WP_136960445.1">
    <property type="nucleotide sequence ID" value="NZ_CP039690.1"/>
</dbReference>
<feature type="domain" description="FAD-binding FR-type" evidence="2">
    <location>
        <begin position="106"/>
        <end position="230"/>
    </location>
</feature>
<dbReference type="InterPro" id="IPR014543">
    <property type="entry name" value="UCP028291"/>
</dbReference>
<evidence type="ECO:0000259" key="2">
    <source>
        <dbReference type="PROSITE" id="PS51384"/>
    </source>
</evidence>
<dbReference type="OrthoDB" id="9814826at2"/>
<dbReference type="InterPro" id="IPR039374">
    <property type="entry name" value="SIP_fam"/>
</dbReference>
<dbReference type="InterPro" id="IPR017927">
    <property type="entry name" value="FAD-bd_FR_type"/>
</dbReference>
<evidence type="ECO:0000256" key="1">
    <source>
        <dbReference type="ARBA" id="ARBA00035644"/>
    </source>
</evidence>
<dbReference type="Gene3D" id="3.40.50.80">
    <property type="entry name" value="Nucleotide-binding domain of ferredoxin-NADP reductase (FNR) module"/>
    <property type="match status" value="1"/>
</dbReference>
<dbReference type="Pfam" id="PF08021">
    <property type="entry name" value="FAD_binding_9"/>
    <property type="match status" value="1"/>
</dbReference>
<dbReference type="Gene3D" id="2.40.30.10">
    <property type="entry name" value="Translation factors"/>
    <property type="match status" value="1"/>
</dbReference>
<dbReference type="Gene3D" id="3.30.310.50">
    <property type="entry name" value="Alpha-D-phosphohexomutase, C-terminal domain"/>
    <property type="match status" value="1"/>
</dbReference>
<dbReference type="InterPro" id="IPR039261">
    <property type="entry name" value="FNR_nucleotide-bd"/>
</dbReference>
<keyword evidence="4" id="KW-1185">Reference proteome</keyword>